<evidence type="ECO:0000259" key="14">
    <source>
        <dbReference type="Pfam" id="PF16209"/>
    </source>
</evidence>
<evidence type="ECO:0000256" key="3">
    <source>
        <dbReference type="ARBA" id="ARBA00022741"/>
    </source>
</evidence>
<evidence type="ECO:0000256" key="12">
    <source>
        <dbReference type="ARBA" id="ARBA00067200"/>
    </source>
</evidence>
<dbReference type="Gene3D" id="2.70.150.10">
    <property type="entry name" value="Calcium-transporting ATPase, cytoplasmic transduction domain A"/>
    <property type="match status" value="1"/>
</dbReference>
<evidence type="ECO:0000256" key="4">
    <source>
        <dbReference type="ARBA" id="ARBA00022840"/>
    </source>
</evidence>
<evidence type="ECO:0000313" key="15">
    <source>
        <dbReference type="EMBL" id="KAF0724911.1"/>
    </source>
</evidence>
<keyword evidence="3" id="KW-0547">Nucleotide-binding</keyword>
<dbReference type="Gene3D" id="3.40.1110.10">
    <property type="entry name" value="Calcium-transporting ATPase, cytoplasmic domain N"/>
    <property type="match status" value="1"/>
</dbReference>
<keyword evidence="2" id="KW-0812">Transmembrane</keyword>
<sequence>MGSFMYCSFVPKTLFEFFRVIANMYFLFISIIQLASDWSPTNKYTTAGPLLIVLIVSMIKQALEDKKRHDADGIQNCRICHVLGSDGSIQDKPWQHVEVGDILFLKDKDEMPADVLILATSEEEGRCFVETCNLDGETNLKRRTACEPIAKLIGFRALNDPVIDEAKHKQSCVAFRGSVEYEQPNNRLYNFTGVVKAEALADAAPIGPTNIILRGEGVEAHAKRARDAVQAEQRVQESESVHHFDLPHPAPCRSTRGCTALKLHSWYLPFIRVEVSAFFTFLILYNNLVPISLYVSLDMVKVAQAKNISTDPEMCHEGFYAIARTSDLNEDLGQIEYIFSDKTGTLTQNIMEFRKCSIGGVIYGYGSTEIAKAVASLAKQNQPPTESTIASAVEYGPGPAADLNDAQIFLDKTIHFDDPRLISEISTGGPNAARINEFLTLLAVCHTVIPETNATTGVTTYRASSPDEEALVKAARCLGYTPHI</sequence>
<dbReference type="GO" id="GO:0045332">
    <property type="term" value="P:phospholipid translocation"/>
    <property type="evidence" value="ECO:0007669"/>
    <property type="project" value="TreeGrafter"/>
</dbReference>
<keyword evidence="8" id="KW-0472">Membrane</keyword>
<evidence type="ECO:0000256" key="6">
    <source>
        <dbReference type="ARBA" id="ARBA00022989"/>
    </source>
</evidence>
<dbReference type="SUPFAM" id="SSF81665">
    <property type="entry name" value="Calcium ATPase, transmembrane domain M"/>
    <property type="match status" value="1"/>
</dbReference>
<comment type="subcellular location">
    <subcellularLocation>
        <location evidence="1">Membrane</location>
        <topology evidence="1">Multi-pass membrane protein</topology>
    </subcellularLocation>
</comment>
<dbReference type="Pfam" id="PF00122">
    <property type="entry name" value="E1-E2_ATPase"/>
    <property type="match status" value="1"/>
</dbReference>
<dbReference type="GO" id="GO:0008554">
    <property type="term" value="F:P-type sodium transporter activity"/>
    <property type="evidence" value="ECO:0007669"/>
    <property type="project" value="UniProtKB-EC"/>
</dbReference>
<dbReference type="FunFam" id="3.40.50.1000:FF:000001">
    <property type="entry name" value="Phospholipid-transporting ATPase IC"/>
    <property type="match status" value="1"/>
</dbReference>
<dbReference type="InterPro" id="IPR032631">
    <property type="entry name" value="P-type_ATPase_N"/>
</dbReference>
<evidence type="ECO:0000313" key="16">
    <source>
        <dbReference type="Proteomes" id="UP000469452"/>
    </source>
</evidence>
<evidence type="ECO:0000256" key="7">
    <source>
        <dbReference type="ARBA" id="ARBA00023053"/>
    </source>
</evidence>
<keyword evidence="9" id="KW-0739">Sodium transport</keyword>
<dbReference type="Proteomes" id="UP000469452">
    <property type="component" value="Unassembled WGS sequence"/>
</dbReference>
<dbReference type="InterPro" id="IPR059000">
    <property type="entry name" value="ATPase_P-type_domA"/>
</dbReference>
<feature type="domain" description="P-type ATPase A" evidence="13">
    <location>
        <begin position="80"/>
        <end position="141"/>
    </location>
</feature>
<name>A0A6A4ZRP6_APHAT</name>
<comment type="catalytic activity">
    <reaction evidence="11">
        <text>Na(+)(in) + ATP + H2O = Na(+)(out) + ADP + phosphate + H(+)</text>
        <dbReference type="Rhea" id="RHEA:14633"/>
        <dbReference type="ChEBI" id="CHEBI:15377"/>
        <dbReference type="ChEBI" id="CHEBI:15378"/>
        <dbReference type="ChEBI" id="CHEBI:29101"/>
        <dbReference type="ChEBI" id="CHEBI:30616"/>
        <dbReference type="ChEBI" id="CHEBI:43474"/>
        <dbReference type="ChEBI" id="CHEBI:456216"/>
        <dbReference type="EC" id="7.2.2.3"/>
    </reaction>
    <physiologicalReaction direction="left-to-right" evidence="11">
        <dbReference type="Rhea" id="RHEA:14634"/>
    </physiologicalReaction>
</comment>
<feature type="domain" description="P-type ATPase N-terminal" evidence="14">
    <location>
        <begin position="7"/>
        <end position="46"/>
    </location>
</feature>
<dbReference type="PROSITE" id="PS00154">
    <property type="entry name" value="ATPASE_E1_E2"/>
    <property type="match status" value="1"/>
</dbReference>
<keyword evidence="6" id="KW-1133">Transmembrane helix</keyword>
<evidence type="ECO:0000256" key="11">
    <source>
        <dbReference type="ARBA" id="ARBA00049499"/>
    </source>
</evidence>
<dbReference type="PANTHER" id="PTHR24092:SF150">
    <property type="entry name" value="PHOSPHOLIPID-TRANSPORTING ATPASE"/>
    <property type="match status" value="1"/>
</dbReference>
<dbReference type="GO" id="GO:0140326">
    <property type="term" value="F:ATPase-coupled intramembrane lipid transporter activity"/>
    <property type="evidence" value="ECO:0007669"/>
    <property type="project" value="TreeGrafter"/>
</dbReference>
<keyword evidence="7" id="KW-0915">Sodium</keyword>
<dbReference type="InterPro" id="IPR018303">
    <property type="entry name" value="ATPase_P-typ_P_site"/>
</dbReference>
<keyword evidence="9" id="KW-0406">Ion transport</keyword>
<dbReference type="EC" id="7.2.2.3" evidence="10"/>
<keyword evidence="4" id="KW-0067">ATP-binding</keyword>
<dbReference type="GO" id="GO:0016887">
    <property type="term" value="F:ATP hydrolysis activity"/>
    <property type="evidence" value="ECO:0007669"/>
    <property type="project" value="InterPro"/>
</dbReference>
<evidence type="ECO:0000259" key="13">
    <source>
        <dbReference type="Pfam" id="PF00122"/>
    </source>
</evidence>
<evidence type="ECO:0000256" key="1">
    <source>
        <dbReference type="ARBA" id="ARBA00004141"/>
    </source>
</evidence>
<evidence type="ECO:0000256" key="9">
    <source>
        <dbReference type="ARBA" id="ARBA00023201"/>
    </source>
</evidence>
<keyword evidence="9" id="KW-0813">Transport</keyword>
<gene>
    <name evidence="15" type="ORF">AaE_009744</name>
</gene>
<evidence type="ECO:0000256" key="8">
    <source>
        <dbReference type="ARBA" id="ARBA00023136"/>
    </source>
</evidence>
<dbReference type="EMBL" id="VJMI01015684">
    <property type="protein sequence ID" value="KAF0724911.1"/>
    <property type="molecule type" value="Genomic_DNA"/>
</dbReference>
<accession>A0A6A4ZRP6</accession>
<evidence type="ECO:0000256" key="10">
    <source>
        <dbReference type="ARBA" id="ARBA00035029"/>
    </source>
</evidence>
<keyword evidence="5" id="KW-1278">Translocase</keyword>
<evidence type="ECO:0000256" key="5">
    <source>
        <dbReference type="ARBA" id="ARBA00022967"/>
    </source>
</evidence>
<protein>
    <recommendedName>
        <fullName evidence="12">P-type sodium-transporting ATPase4</fullName>
        <ecNumber evidence="10">7.2.2.3</ecNumber>
    </recommendedName>
</protein>
<dbReference type="AlphaFoldDB" id="A0A6A4ZRP6"/>
<evidence type="ECO:0000256" key="2">
    <source>
        <dbReference type="ARBA" id="ARBA00022692"/>
    </source>
</evidence>
<dbReference type="InterPro" id="IPR001757">
    <property type="entry name" value="P_typ_ATPase"/>
</dbReference>
<dbReference type="InterPro" id="IPR008250">
    <property type="entry name" value="ATPase_P-typ_transduc_dom_A_sf"/>
</dbReference>
<dbReference type="GO" id="GO:0005886">
    <property type="term" value="C:plasma membrane"/>
    <property type="evidence" value="ECO:0007669"/>
    <property type="project" value="TreeGrafter"/>
</dbReference>
<proteinExistence type="predicted"/>
<dbReference type="InterPro" id="IPR023299">
    <property type="entry name" value="ATPase_P-typ_cyto_dom_N"/>
</dbReference>
<dbReference type="SUPFAM" id="SSF81653">
    <property type="entry name" value="Calcium ATPase, transduction domain A"/>
    <property type="match status" value="1"/>
</dbReference>
<comment type="caution">
    <text evidence="15">The sequence shown here is derived from an EMBL/GenBank/DDBJ whole genome shotgun (WGS) entry which is preliminary data.</text>
</comment>
<dbReference type="Pfam" id="PF16209">
    <property type="entry name" value="PhoLip_ATPase_N"/>
    <property type="match status" value="1"/>
</dbReference>
<dbReference type="GO" id="GO:0005524">
    <property type="term" value="F:ATP binding"/>
    <property type="evidence" value="ECO:0007669"/>
    <property type="project" value="UniProtKB-KW"/>
</dbReference>
<organism evidence="15 16">
    <name type="scientific">Aphanomyces astaci</name>
    <name type="common">Crayfish plague agent</name>
    <dbReference type="NCBI Taxonomy" id="112090"/>
    <lineage>
        <taxon>Eukaryota</taxon>
        <taxon>Sar</taxon>
        <taxon>Stramenopiles</taxon>
        <taxon>Oomycota</taxon>
        <taxon>Saprolegniomycetes</taxon>
        <taxon>Saprolegniales</taxon>
        <taxon>Verrucalvaceae</taxon>
        <taxon>Aphanomyces</taxon>
    </lineage>
</organism>
<reference evidence="15 16" key="1">
    <citation type="submission" date="2019-06" db="EMBL/GenBank/DDBJ databases">
        <title>Genomics analysis of Aphanomyces spp. identifies a new class of oomycete effector associated with host adaptation.</title>
        <authorList>
            <person name="Gaulin E."/>
        </authorList>
    </citation>
    <scope>NUCLEOTIDE SEQUENCE [LARGE SCALE GENOMIC DNA]</scope>
    <source>
        <strain evidence="15 16">E</strain>
    </source>
</reference>
<dbReference type="InterPro" id="IPR023298">
    <property type="entry name" value="ATPase_P-typ_TM_dom_sf"/>
</dbReference>
<dbReference type="NCBIfam" id="TIGR01494">
    <property type="entry name" value="ATPase_P-type"/>
    <property type="match status" value="1"/>
</dbReference>
<dbReference type="PANTHER" id="PTHR24092">
    <property type="entry name" value="PROBABLE PHOSPHOLIPID-TRANSPORTING ATPASE"/>
    <property type="match status" value="1"/>
</dbReference>